<dbReference type="InterPro" id="IPR036702">
    <property type="entry name" value="ComB-like_sf"/>
</dbReference>
<evidence type="ECO:0000256" key="2">
    <source>
        <dbReference type="ARBA" id="ARBA00009997"/>
    </source>
</evidence>
<comment type="cofactor">
    <cofactor evidence="1">
        <name>Mg(2+)</name>
        <dbReference type="ChEBI" id="CHEBI:18420"/>
    </cofactor>
</comment>
<dbReference type="EMBL" id="JALAXJ010000013">
    <property type="protein sequence ID" value="MCY9230305.1"/>
    <property type="molecule type" value="Genomic_DNA"/>
</dbReference>
<dbReference type="PANTHER" id="PTHR37311:SF1">
    <property type="entry name" value="2-PHOSPHOSULFOLACTATE PHOSPHATASE-RELATED"/>
    <property type="match status" value="1"/>
</dbReference>
<evidence type="ECO:0000256" key="6">
    <source>
        <dbReference type="ARBA" id="ARBA00022842"/>
    </source>
</evidence>
<dbReference type="EC" id="3.1.3.71" evidence="3"/>
<dbReference type="GO" id="GO:0050532">
    <property type="term" value="F:2-phosphosulfolactate phosphatase activity"/>
    <property type="evidence" value="ECO:0007669"/>
    <property type="project" value="UniProtKB-EC"/>
</dbReference>
<organism evidence="8 9">
    <name type="scientific">Bacillus inaquosorum</name>
    <dbReference type="NCBI Taxonomy" id="483913"/>
    <lineage>
        <taxon>Bacteria</taxon>
        <taxon>Bacillati</taxon>
        <taxon>Bacillota</taxon>
        <taxon>Bacilli</taxon>
        <taxon>Bacillales</taxon>
        <taxon>Bacillaceae</taxon>
        <taxon>Bacillus</taxon>
    </lineage>
</organism>
<evidence type="ECO:0000256" key="1">
    <source>
        <dbReference type="ARBA" id="ARBA00001946"/>
    </source>
</evidence>
<dbReference type="AlphaFoldDB" id="A0A9Q4HRZ2"/>
<dbReference type="GO" id="GO:0050545">
    <property type="term" value="F:sulfopyruvate decarboxylase activity"/>
    <property type="evidence" value="ECO:0007669"/>
    <property type="project" value="TreeGrafter"/>
</dbReference>
<proteinExistence type="inferred from homology"/>
<keyword evidence="5" id="KW-0378">Hydrolase</keyword>
<evidence type="ECO:0000256" key="4">
    <source>
        <dbReference type="ARBA" id="ARBA00021948"/>
    </source>
</evidence>
<keyword evidence="6" id="KW-0460">Magnesium</keyword>
<reference evidence="8" key="1">
    <citation type="submission" date="2022-02" db="EMBL/GenBank/DDBJ databases">
        <title>Crop Bioprotection Bacillus Genome Sequencing.</title>
        <authorList>
            <person name="Dunlap C."/>
        </authorList>
    </citation>
    <scope>NUCLEOTIDE SEQUENCE</scope>
    <source>
        <strain evidence="8">T20C13</strain>
    </source>
</reference>
<dbReference type="Proteomes" id="UP001066278">
    <property type="component" value="Unassembled WGS sequence"/>
</dbReference>
<evidence type="ECO:0000313" key="8">
    <source>
        <dbReference type="EMBL" id="MCY9230305.1"/>
    </source>
</evidence>
<evidence type="ECO:0000256" key="5">
    <source>
        <dbReference type="ARBA" id="ARBA00022801"/>
    </source>
</evidence>
<comment type="catalytic activity">
    <reaction evidence="7">
        <text>(2R)-O-phospho-3-sulfolactate + H2O = (2R)-3-sulfolactate + phosphate</text>
        <dbReference type="Rhea" id="RHEA:23416"/>
        <dbReference type="ChEBI" id="CHEBI:15377"/>
        <dbReference type="ChEBI" id="CHEBI:15597"/>
        <dbReference type="ChEBI" id="CHEBI:43474"/>
        <dbReference type="ChEBI" id="CHEBI:58738"/>
        <dbReference type="EC" id="3.1.3.71"/>
    </reaction>
</comment>
<sequence length="228" mass="24998">MRITIYQGHHHSLAPADINIVIDVIRAFTVAHYAFIGGAKEILLAGTAEEAFALKETYPDYVLTGEEKGVGISGFDLDNSPKRMAMQGMADKRLIQKTTNGVTAALGALNAKHLFVTGFSNARTTAEHVRTLAAKDCVMNIVASHPSGDDDMASAEYIKDIIEGTNAVTAAETIERIKRSSVAEKFFDRCQPLFDPEDIAYCTKELTGDFVMKVKQEREVPTIERVMI</sequence>
<gene>
    <name evidence="8" type="ORF">MOE99_13295</name>
</gene>
<dbReference type="RefSeq" id="WP_268279892.1">
    <property type="nucleotide sequence ID" value="NZ_JALAJB010000004.1"/>
</dbReference>
<name>A0A9Q4HRZ2_9BACI</name>
<comment type="caution">
    <text evidence="8">The sequence shown here is derived from an EMBL/GenBank/DDBJ whole genome shotgun (WGS) entry which is preliminary data.</text>
</comment>
<dbReference type="Gene3D" id="3.90.1560.10">
    <property type="entry name" value="ComB-like"/>
    <property type="match status" value="1"/>
</dbReference>
<dbReference type="InterPro" id="IPR005238">
    <property type="entry name" value="ComB-like"/>
</dbReference>
<dbReference type="Pfam" id="PF04029">
    <property type="entry name" value="2-ph_phosp"/>
    <property type="match status" value="1"/>
</dbReference>
<dbReference type="SUPFAM" id="SSF142823">
    <property type="entry name" value="ComB-like"/>
    <property type="match status" value="1"/>
</dbReference>
<protein>
    <recommendedName>
        <fullName evidence="4">Probable 2-phosphosulfolactate phosphatase</fullName>
        <ecNumber evidence="3">3.1.3.71</ecNumber>
    </recommendedName>
</protein>
<dbReference type="GO" id="GO:0000287">
    <property type="term" value="F:magnesium ion binding"/>
    <property type="evidence" value="ECO:0007669"/>
    <property type="project" value="InterPro"/>
</dbReference>
<evidence type="ECO:0000256" key="7">
    <source>
        <dbReference type="ARBA" id="ARBA00033711"/>
    </source>
</evidence>
<dbReference type="PANTHER" id="PTHR37311">
    <property type="entry name" value="2-PHOSPHOSULFOLACTATE PHOSPHATASE-RELATED"/>
    <property type="match status" value="1"/>
</dbReference>
<comment type="similarity">
    <text evidence="2">Belongs to the ComB family.</text>
</comment>
<evidence type="ECO:0000313" key="9">
    <source>
        <dbReference type="Proteomes" id="UP001066278"/>
    </source>
</evidence>
<accession>A0A9Q4HRZ2</accession>
<evidence type="ECO:0000256" key="3">
    <source>
        <dbReference type="ARBA" id="ARBA00012953"/>
    </source>
</evidence>